<evidence type="ECO:0000313" key="5">
    <source>
        <dbReference type="Proteomes" id="UP000268321"/>
    </source>
</evidence>
<dbReference type="EMBL" id="ML004479">
    <property type="protein sequence ID" value="RKP29636.1"/>
    <property type="molecule type" value="Genomic_DNA"/>
</dbReference>
<keyword evidence="3" id="KW-0808">Transferase</keyword>
<proteinExistence type="inferred from homology"/>
<evidence type="ECO:0000256" key="1">
    <source>
        <dbReference type="ARBA" id="ARBA00005664"/>
    </source>
</evidence>
<dbReference type="InterPro" id="IPR029044">
    <property type="entry name" value="Nucleotide-diphossugar_trans"/>
</dbReference>
<dbReference type="InterPro" id="IPR008630">
    <property type="entry name" value="Glyco_trans_34"/>
</dbReference>
<keyword evidence="2" id="KW-0328">Glycosyltransferase</keyword>
<accession>A0A4P9ZA57</accession>
<comment type="similarity">
    <text evidence="1">Belongs to the glycosyltransferase 34 family.</text>
</comment>
<evidence type="ECO:0000256" key="3">
    <source>
        <dbReference type="ARBA" id="ARBA00022679"/>
    </source>
</evidence>
<dbReference type="Proteomes" id="UP000268321">
    <property type="component" value="Unassembled WGS sequence"/>
</dbReference>
<dbReference type="AlphaFoldDB" id="A0A4P9ZA57"/>
<dbReference type="PANTHER" id="PTHR31306">
    <property type="entry name" value="ALPHA-1,6-MANNOSYLTRANSFERASE MNN11-RELATED"/>
    <property type="match status" value="1"/>
</dbReference>
<dbReference type="PANTHER" id="PTHR31306:SF10">
    <property type="entry name" value="ALPHA-1,6-MANNOSYLTRANSFERASE MNN11-RELATED"/>
    <property type="match status" value="1"/>
</dbReference>
<evidence type="ECO:0000313" key="4">
    <source>
        <dbReference type="EMBL" id="RKP29636.1"/>
    </source>
</evidence>
<evidence type="ECO:0000256" key="2">
    <source>
        <dbReference type="ARBA" id="ARBA00022676"/>
    </source>
</evidence>
<dbReference type="Pfam" id="PF05637">
    <property type="entry name" value="Glyco_transf_34"/>
    <property type="match status" value="1"/>
</dbReference>
<dbReference type="GO" id="GO:0000009">
    <property type="term" value="F:alpha-1,6-mannosyltransferase activity"/>
    <property type="evidence" value="ECO:0007669"/>
    <property type="project" value="TreeGrafter"/>
</dbReference>
<gene>
    <name evidence="4" type="ORF">METBISCDRAFT_18175</name>
</gene>
<name>A0A4P9ZA57_9ASCO</name>
<protein>
    <recommendedName>
        <fullName evidence="6">Glycosyltransferase family 34 protein</fullName>
    </recommendedName>
</protein>
<keyword evidence="5" id="KW-1185">Reference proteome</keyword>
<dbReference type="GO" id="GO:0000136">
    <property type="term" value="C:mannan polymerase complex"/>
    <property type="evidence" value="ECO:0007669"/>
    <property type="project" value="TreeGrafter"/>
</dbReference>
<sequence>MNQPLGGGVPYYIGFLVVLKQVIPEQNVLLFQGLVTFRVKHFPFILLVLGFAWSILFKSFYPYSGLYKDSYQYPNTHPMGTKHIINTDLRFIFPAIEDVQALNEIGIDSLFIRRGTDLVSLNVLDDPNLAKQMAIEETLNTDAKIKAKHKFKNIRKYAHWSSPGNSPRIVIVSALNYNMYSPQALLDLIQNRVKYAMEHNYGVYVRWNQEFVPEMNDLKFVSDRERSKWARLFCLRAAMFAFPHTEWFWYVDEDALIMKKDLDIGSYLLTPDALNAAMLRNQPIVPPTGIIKTSQDTRPENVKFIFTQLKEKIETGSFLVKNDPIAKGMLDIWLDKLFLSYNNFQFGPDSAITHILQWHPYFLGRTIIVPARMISSVHNPSVTEEMRATDSLNYYPGDLVAQWTDCSSFDSCGAILSDYLQNQSSM</sequence>
<evidence type="ECO:0008006" key="6">
    <source>
        <dbReference type="Google" id="ProtNLM"/>
    </source>
</evidence>
<dbReference type="GO" id="GO:0006487">
    <property type="term" value="P:protein N-linked glycosylation"/>
    <property type="evidence" value="ECO:0007669"/>
    <property type="project" value="TreeGrafter"/>
</dbReference>
<reference evidence="5" key="1">
    <citation type="journal article" date="2018" name="Nat. Microbiol.">
        <title>Leveraging single-cell genomics to expand the fungal tree of life.</title>
        <authorList>
            <person name="Ahrendt S.R."/>
            <person name="Quandt C.A."/>
            <person name="Ciobanu D."/>
            <person name="Clum A."/>
            <person name="Salamov A."/>
            <person name="Andreopoulos B."/>
            <person name="Cheng J.F."/>
            <person name="Woyke T."/>
            <person name="Pelin A."/>
            <person name="Henrissat B."/>
            <person name="Reynolds N.K."/>
            <person name="Benny G.L."/>
            <person name="Smith M.E."/>
            <person name="James T.Y."/>
            <person name="Grigoriev I.V."/>
        </authorList>
    </citation>
    <scope>NUCLEOTIDE SEQUENCE [LARGE SCALE GENOMIC DNA]</scope>
    <source>
        <strain evidence="5">Baker2002</strain>
    </source>
</reference>
<organism evidence="4 5">
    <name type="scientific">Metschnikowia bicuspidata</name>
    <dbReference type="NCBI Taxonomy" id="27322"/>
    <lineage>
        <taxon>Eukaryota</taxon>
        <taxon>Fungi</taxon>
        <taxon>Dikarya</taxon>
        <taxon>Ascomycota</taxon>
        <taxon>Saccharomycotina</taxon>
        <taxon>Pichiomycetes</taxon>
        <taxon>Metschnikowiaceae</taxon>
        <taxon>Metschnikowia</taxon>
    </lineage>
</organism>
<dbReference type="Gene3D" id="3.90.550.10">
    <property type="entry name" value="Spore Coat Polysaccharide Biosynthesis Protein SpsA, Chain A"/>
    <property type="match status" value="1"/>
</dbReference>
<dbReference type="OrthoDB" id="205108at2759"/>